<dbReference type="PANTHER" id="PTHR31170:SF9">
    <property type="entry name" value="PROTEIN, PUTATIVE (DUF247)-RELATED"/>
    <property type="match status" value="1"/>
</dbReference>
<evidence type="ECO:0000256" key="2">
    <source>
        <dbReference type="SAM" id="Phobius"/>
    </source>
</evidence>
<dbReference type="PANTHER" id="PTHR31170">
    <property type="entry name" value="BNAC04G53230D PROTEIN"/>
    <property type="match status" value="1"/>
</dbReference>
<feature type="region of interest" description="Disordered" evidence="1">
    <location>
        <begin position="323"/>
        <end position="359"/>
    </location>
</feature>
<sequence>MNRRLNHEPDTVLELNKPTPGMWWFPTNPEHRCIYRVPHRLRRVNPEAYTPQLLLIGPLHHSLKCQALNSREDITNTKLMGYLNMEEHKKIYLARFSERLGGKKTIDEFRRIIKEEEDIIRACYSESTAWIESPKFVDMILHDSVFIIEFLLRSKEYTLLEDQGSDIKKTWDPIFEQPCLQTTVDEDLILLENQLPYFILEKLFDPIVPILRPDQTLRKLIITYFRFQGNIRDDSRFKHFTDLFRCVRVETLRPKKPKNKFRYLAGLFRFVHLGTQGSSGELEKSRPQEHKALPMEKTHGSGEPTKSKFRYIADLFRCVPMETQGSKRQTEKSRSLERLKTHRMGERSHGHGSKKPKDPPIIKHMYNAAKLYSAGVKFKAVTDEFSIDVRFENGCLKIPCLWVPDDAEITLRNIMALEQCHYPFKAYVCNFVSFLDFLIDTDKDVDLLMENGILNNWGEKSSVAVAEMVNTLFSGVVESRSYYAGIASRVNAYYENPVNRTRTILGRQYFGNLWRGTATVAAGLLLLMTFVQTVASIIQRDSHLLPPLSSPMAFLKLPLLREPLGSEDKIEIMDRMLDLELGTIQKLNKQAPGMWLFPKNQEHYCCIYRVPNSIRRVNPEAYTPQLLILGPLHHSSKSQALKSLGDITDTKSMGYLNMEEHKKIYLAEFARRVEGEKTIDGFRRIVEEDEEMIRASYSESTAWIESAIFVDMILHDSVFVLEFILRSSYEGWEKTGDPLMDEPCLENTVKEDLILLENQLPYFILEKLFDPIVPTLIPNQTFRELVITHFDFQGKIRDNSKFRHFTDLVRLVRVETLPRLARGKCNPIEHMYNADKLDSGGVNFEAVNEEFSLYVRFENGCLKMPCLRVDDEVEMKLRNVMAFEQCHYPFNAHVCNYVIFLDYLIDTHKDVDLLVEKGIIKNWIGQHGLVAEMVNKLGLGILEVGSYYSDIAVEVNTHYSNPVNRSRAVLKRVYFGNMWTGTATVAATLLLLMTLTQTVASIIQVLQK</sequence>
<feature type="compositionally biased region" description="Basic and acidic residues" evidence="1">
    <location>
        <begin position="281"/>
        <end position="300"/>
    </location>
</feature>
<accession>A0A8S2AGH4</accession>
<dbReference type="Proteomes" id="UP000682877">
    <property type="component" value="Chromosome 5"/>
</dbReference>
<dbReference type="AlphaFoldDB" id="A0A8S2AGH4"/>
<feature type="region of interest" description="Disordered" evidence="1">
    <location>
        <begin position="277"/>
        <end position="304"/>
    </location>
</feature>
<keyword evidence="2" id="KW-1133">Transmembrane helix</keyword>
<name>A0A8S2AGH4_ARAAE</name>
<reference evidence="3" key="1">
    <citation type="submission" date="2021-01" db="EMBL/GenBank/DDBJ databases">
        <authorList>
            <person name="Bezrukov I."/>
        </authorList>
    </citation>
    <scope>NUCLEOTIDE SEQUENCE</scope>
</reference>
<evidence type="ECO:0000313" key="4">
    <source>
        <dbReference type="Proteomes" id="UP000682877"/>
    </source>
</evidence>
<dbReference type="InterPro" id="IPR004158">
    <property type="entry name" value="DUF247_pln"/>
</dbReference>
<keyword evidence="4" id="KW-1185">Reference proteome</keyword>
<gene>
    <name evidence="3" type="ORF">AARE701A_LOCUS13871</name>
</gene>
<evidence type="ECO:0000256" key="1">
    <source>
        <dbReference type="SAM" id="MobiDB-lite"/>
    </source>
</evidence>
<proteinExistence type="predicted"/>
<feature type="compositionally biased region" description="Basic and acidic residues" evidence="1">
    <location>
        <begin position="328"/>
        <end position="359"/>
    </location>
</feature>
<dbReference type="EMBL" id="LR999455">
    <property type="protein sequence ID" value="CAE6076914.1"/>
    <property type="molecule type" value="Genomic_DNA"/>
</dbReference>
<protein>
    <submittedName>
        <fullName evidence="3">Uncharacterized protein</fullName>
    </submittedName>
</protein>
<keyword evidence="2" id="KW-0812">Transmembrane</keyword>
<feature type="transmembrane region" description="Helical" evidence="2">
    <location>
        <begin position="974"/>
        <end position="995"/>
    </location>
</feature>
<keyword evidence="2" id="KW-0472">Membrane</keyword>
<dbReference type="Pfam" id="PF03140">
    <property type="entry name" value="DUF247"/>
    <property type="match status" value="2"/>
</dbReference>
<organism evidence="3 4">
    <name type="scientific">Arabidopsis arenosa</name>
    <name type="common">Sand rock-cress</name>
    <name type="synonym">Cardaminopsis arenosa</name>
    <dbReference type="NCBI Taxonomy" id="38785"/>
    <lineage>
        <taxon>Eukaryota</taxon>
        <taxon>Viridiplantae</taxon>
        <taxon>Streptophyta</taxon>
        <taxon>Embryophyta</taxon>
        <taxon>Tracheophyta</taxon>
        <taxon>Spermatophyta</taxon>
        <taxon>Magnoliopsida</taxon>
        <taxon>eudicotyledons</taxon>
        <taxon>Gunneridae</taxon>
        <taxon>Pentapetalae</taxon>
        <taxon>rosids</taxon>
        <taxon>malvids</taxon>
        <taxon>Brassicales</taxon>
        <taxon>Brassicaceae</taxon>
        <taxon>Camelineae</taxon>
        <taxon>Arabidopsis</taxon>
    </lineage>
</organism>
<evidence type="ECO:0000313" key="3">
    <source>
        <dbReference type="EMBL" id="CAE6076914.1"/>
    </source>
</evidence>